<dbReference type="PROSITE" id="PS00280">
    <property type="entry name" value="BPTI_KUNITZ_1"/>
    <property type="match status" value="1"/>
</dbReference>
<feature type="domain" description="BPTI/Kunitz inhibitor" evidence="8">
    <location>
        <begin position="29"/>
        <end position="79"/>
    </location>
</feature>
<keyword evidence="3" id="KW-0964">Secreted</keyword>
<evidence type="ECO:0000259" key="8">
    <source>
        <dbReference type="PROSITE" id="PS50279"/>
    </source>
</evidence>
<dbReference type="EMBL" id="IACI01006549">
    <property type="protein sequence ID" value="LAA17603.1"/>
    <property type="molecule type" value="Transcribed_RNA"/>
</dbReference>
<feature type="chain" id="PRO_5014134574" description="BPTI/Kunitz inhibitor domain-containing protein" evidence="7">
    <location>
        <begin position="25"/>
        <end position="123"/>
    </location>
</feature>
<evidence type="ECO:0000256" key="1">
    <source>
        <dbReference type="ARBA" id="ARBA00004613"/>
    </source>
</evidence>
<keyword evidence="5" id="KW-1015">Disulfide bond</keyword>
<dbReference type="GO" id="GO:0090729">
    <property type="term" value="F:toxin activity"/>
    <property type="evidence" value="ECO:0007669"/>
    <property type="project" value="UniProtKB-KW"/>
</dbReference>
<sequence>MKAVYGLLLLGLFTLLAELPPLMGQADICRLPKQDGNCKTLSLRWFYNRRSDTCERFVYGGCGGNANNFKTPRECLDICTPSGLRRFHHRPDEDDIPGFFHDAADIVDLRLNEPRPKYDGPSQ</sequence>
<proteinExistence type="inferred from homology"/>
<dbReference type="PROSITE" id="PS50279">
    <property type="entry name" value="BPTI_KUNITZ_2"/>
    <property type="match status" value="1"/>
</dbReference>
<dbReference type="SUPFAM" id="SSF57362">
    <property type="entry name" value="BPTI-like"/>
    <property type="match status" value="1"/>
</dbReference>
<dbReference type="GO" id="GO:0004867">
    <property type="term" value="F:serine-type endopeptidase inhibitor activity"/>
    <property type="evidence" value="ECO:0007669"/>
    <property type="project" value="InterPro"/>
</dbReference>
<evidence type="ECO:0000256" key="6">
    <source>
        <dbReference type="ARBA" id="ARBA00023259"/>
    </source>
</evidence>
<name>A0A2H6MU77_9SAUR</name>
<accession>A0A2H6MU77</accession>
<reference evidence="9" key="1">
    <citation type="submission" date="2017-07" db="EMBL/GenBank/DDBJ databases">
        <authorList>
            <person name="Mikheyev A."/>
            <person name="Grau M."/>
        </authorList>
    </citation>
    <scope>NUCLEOTIDE SEQUENCE</scope>
    <source>
        <tissue evidence="9">Venom_gland</tissue>
    </source>
</reference>
<dbReference type="InterPro" id="IPR050098">
    <property type="entry name" value="TFPI/VKTCI-like"/>
</dbReference>
<protein>
    <recommendedName>
        <fullName evidence="8">BPTI/Kunitz inhibitor domain-containing protein</fullName>
    </recommendedName>
</protein>
<dbReference type="Gene3D" id="4.10.410.10">
    <property type="entry name" value="Pancreatic trypsin inhibitor Kunitz domain"/>
    <property type="match status" value="1"/>
</dbReference>
<dbReference type="AlphaFoldDB" id="A0A2H6MU77"/>
<dbReference type="InterPro" id="IPR020901">
    <property type="entry name" value="Prtase_inh_Kunz-CS"/>
</dbReference>
<evidence type="ECO:0000256" key="4">
    <source>
        <dbReference type="ARBA" id="ARBA00022656"/>
    </source>
</evidence>
<evidence type="ECO:0000256" key="5">
    <source>
        <dbReference type="ARBA" id="ARBA00023157"/>
    </source>
</evidence>
<keyword evidence="7" id="KW-0732">Signal</keyword>
<comment type="similarity">
    <text evidence="2">Belongs to the venom Kunitz-type family.</text>
</comment>
<reference evidence="9" key="2">
    <citation type="submission" date="2017-12" db="EMBL/GenBank/DDBJ databases">
        <title>Coralsnake Venomics: Analyses of Venom Gland Transcriptomes and Proteomes of Six Brazilian Taxa.</title>
        <authorList>
            <person name="Aird S.D."/>
            <person name="Jorge da Silva N."/>
            <person name="Qiu L."/>
            <person name="Villar-Briones A."/>
            <person name="Aparecida-Saddi V."/>
            <person name="Campos-Telles M.P."/>
            <person name="Grau M."/>
            <person name="Mikheyev A.S."/>
        </authorList>
    </citation>
    <scope>NUCLEOTIDE SEQUENCE</scope>
    <source>
        <tissue evidence="9">Venom_gland</tissue>
    </source>
</reference>
<dbReference type="InterPro" id="IPR002223">
    <property type="entry name" value="Kunitz_BPTI"/>
</dbReference>
<dbReference type="GO" id="GO:0005615">
    <property type="term" value="C:extracellular space"/>
    <property type="evidence" value="ECO:0007669"/>
    <property type="project" value="TreeGrafter"/>
</dbReference>
<keyword evidence="4" id="KW-0800">Toxin</keyword>
<dbReference type="Pfam" id="PF00014">
    <property type="entry name" value="Kunitz_BPTI"/>
    <property type="match status" value="1"/>
</dbReference>
<evidence type="ECO:0000256" key="7">
    <source>
        <dbReference type="SAM" id="SignalP"/>
    </source>
</evidence>
<organism evidence="9">
    <name type="scientific">Micrurus carvalhoi</name>
    <dbReference type="NCBI Taxonomy" id="3147026"/>
    <lineage>
        <taxon>Eukaryota</taxon>
        <taxon>Metazoa</taxon>
        <taxon>Chordata</taxon>
        <taxon>Craniata</taxon>
        <taxon>Vertebrata</taxon>
        <taxon>Euteleostomi</taxon>
        <taxon>Lepidosauria</taxon>
        <taxon>Squamata</taxon>
        <taxon>Bifurcata</taxon>
        <taxon>Unidentata</taxon>
        <taxon>Episquamata</taxon>
        <taxon>Toxicofera</taxon>
        <taxon>Serpentes</taxon>
        <taxon>Colubroidea</taxon>
        <taxon>Elapidae</taxon>
        <taxon>Elapinae</taxon>
        <taxon>Micrurus</taxon>
    </lineage>
</organism>
<dbReference type="SMART" id="SM00131">
    <property type="entry name" value="KU"/>
    <property type="match status" value="1"/>
</dbReference>
<evidence type="ECO:0000256" key="3">
    <source>
        <dbReference type="ARBA" id="ARBA00022525"/>
    </source>
</evidence>
<dbReference type="PRINTS" id="PR00759">
    <property type="entry name" value="BASICPTASE"/>
</dbReference>
<evidence type="ECO:0000256" key="2">
    <source>
        <dbReference type="ARBA" id="ARBA00008415"/>
    </source>
</evidence>
<dbReference type="CDD" id="cd00109">
    <property type="entry name" value="Kunitz-type"/>
    <property type="match status" value="1"/>
</dbReference>
<dbReference type="PANTHER" id="PTHR10083:SF374">
    <property type="entry name" value="BPTI_KUNITZ INHIBITOR DOMAIN-CONTAINING PROTEIN"/>
    <property type="match status" value="1"/>
</dbReference>
<evidence type="ECO:0000313" key="9">
    <source>
        <dbReference type="EMBL" id="LAA17603.1"/>
    </source>
</evidence>
<comment type="subcellular location">
    <subcellularLocation>
        <location evidence="1">Secreted</location>
    </subcellularLocation>
</comment>
<dbReference type="FunFam" id="4.10.410.10:FF:000004">
    <property type="entry name" value="Tissue factor pathway inhibitor"/>
    <property type="match status" value="1"/>
</dbReference>
<dbReference type="PANTHER" id="PTHR10083">
    <property type="entry name" value="KUNITZ-TYPE PROTEASE INHIBITOR-RELATED"/>
    <property type="match status" value="1"/>
</dbReference>
<keyword evidence="6" id="KW-1213">G-protein coupled receptor impairing toxin</keyword>
<dbReference type="InterPro" id="IPR036880">
    <property type="entry name" value="Kunitz_BPTI_sf"/>
</dbReference>
<feature type="signal peptide" evidence="7">
    <location>
        <begin position="1"/>
        <end position="24"/>
    </location>
</feature>